<feature type="region of interest" description="Disordered" evidence="1">
    <location>
        <begin position="236"/>
        <end position="291"/>
    </location>
</feature>
<dbReference type="AlphaFoldDB" id="A0A7S2ZJT6"/>
<feature type="compositionally biased region" description="Polar residues" evidence="1">
    <location>
        <begin position="327"/>
        <end position="337"/>
    </location>
</feature>
<proteinExistence type="predicted"/>
<protein>
    <submittedName>
        <fullName evidence="3">Uncharacterized protein</fullName>
    </submittedName>
</protein>
<keyword evidence="2" id="KW-0812">Transmembrane</keyword>
<feature type="compositionally biased region" description="Basic and acidic residues" evidence="1">
    <location>
        <begin position="246"/>
        <end position="258"/>
    </location>
</feature>
<name>A0A7S2ZJT6_9RHOD</name>
<evidence type="ECO:0000313" key="3">
    <source>
        <dbReference type="EMBL" id="CAE0042414.1"/>
    </source>
</evidence>
<evidence type="ECO:0000256" key="2">
    <source>
        <dbReference type="SAM" id="Phobius"/>
    </source>
</evidence>
<feature type="transmembrane region" description="Helical" evidence="2">
    <location>
        <begin position="112"/>
        <end position="132"/>
    </location>
</feature>
<keyword evidence="2" id="KW-1133">Transmembrane helix</keyword>
<accession>A0A7S2ZJT6</accession>
<evidence type="ECO:0000256" key="1">
    <source>
        <dbReference type="SAM" id="MobiDB-lite"/>
    </source>
</evidence>
<organism evidence="3">
    <name type="scientific">Rhodosorus marinus</name>
    <dbReference type="NCBI Taxonomy" id="101924"/>
    <lineage>
        <taxon>Eukaryota</taxon>
        <taxon>Rhodophyta</taxon>
        <taxon>Stylonematophyceae</taxon>
        <taxon>Stylonematales</taxon>
        <taxon>Stylonemataceae</taxon>
        <taxon>Rhodosorus</taxon>
    </lineage>
</organism>
<feature type="region of interest" description="Disordered" evidence="1">
    <location>
        <begin position="326"/>
        <end position="361"/>
    </location>
</feature>
<reference evidence="3" key="1">
    <citation type="submission" date="2021-01" db="EMBL/GenBank/DDBJ databases">
        <authorList>
            <person name="Corre E."/>
            <person name="Pelletier E."/>
            <person name="Niang G."/>
            <person name="Scheremetjew M."/>
            <person name="Finn R."/>
            <person name="Kale V."/>
            <person name="Holt S."/>
            <person name="Cochrane G."/>
            <person name="Meng A."/>
            <person name="Brown T."/>
            <person name="Cohen L."/>
        </authorList>
    </citation>
    <scope>NUCLEOTIDE SEQUENCE</scope>
    <source>
        <strain evidence="3">CCMP 769</strain>
    </source>
</reference>
<feature type="compositionally biased region" description="Acidic residues" evidence="1">
    <location>
        <begin position="280"/>
        <end position="291"/>
    </location>
</feature>
<gene>
    <name evidence="3" type="ORF">RMAR00112_LOCUS10379</name>
</gene>
<sequence>MVEVSGRPRVRSVTFSEIQVLPEDGLEITEEKGFEDRVHEELSSLEEDPREKDRVYRFVGAIAGLLLRIVIAQPRKIEKDEERRKSALQRLIDRDNWLGRASAKIASAPNPIVLHLSTFLVLLFLISIDPAIPRNPLVRWTIMLALWLFTGLYFLYRLSVLREQIYGEPLSVKRIQMHEEIVKADKLREAMGNELDRREEGLIQREIQIGHLRKEVKGLLSPFESADQAYMRLVESRKPTTPTPAEAKKSRQRSKETSQEPVPEDPILTFTRAPVSLPEFESDLGSENDDEARFDEIPSLSDANMKSTRRLPNLVASVSSVLGRIRTPSSRDVSARSSYEPRARPPSSRDASFRSPDPAAG</sequence>
<feature type="transmembrane region" description="Helical" evidence="2">
    <location>
        <begin position="138"/>
        <end position="156"/>
    </location>
</feature>
<dbReference type="EMBL" id="HBHW01013280">
    <property type="protein sequence ID" value="CAE0042414.1"/>
    <property type="molecule type" value="Transcribed_RNA"/>
</dbReference>
<keyword evidence="2" id="KW-0472">Membrane</keyword>